<proteinExistence type="predicted"/>
<feature type="region of interest" description="Disordered" evidence="1">
    <location>
        <begin position="440"/>
        <end position="510"/>
    </location>
</feature>
<dbReference type="PANTHER" id="PTHR35894">
    <property type="entry name" value="GENERAL SECRETION PATHWAY PROTEIN A-RELATED"/>
    <property type="match status" value="1"/>
</dbReference>
<dbReference type="PANTHER" id="PTHR35894:SF1">
    <property type="entry name" value="PHOSPHORIBULOKINASE _ URIDINE KINASE FAMILY"/>
    <property type="match status" value="1"/>
</dbReference>
<dbReference type="InterPro" id="IPR027417">
    <property type="entry name" value="P-loop_NTPase"/>
</dbReference>
<dbReference type="RefSeq" id="WP_379959166.1">
    <property type="nucleotide sequence ID" value="NZ_JAUYVI010000006.1"/>
</dbReference>
<accession>A0ABU0YR58</accession>
<dbReference type="Pfam" id="PF13401">
    <property type="entry name" value="AAA_22"/>
    <property type="match status" value="1"/>
</dbReference>
<organism evidence="3 4">
    <name type="scientific">Dongia sedimenti</name>
    <dbReference type="NCBI Taxonomy" id="3064282"/>
    <lineage>
        <taxon>Bacteria</taxon>
        <taxon>Pseudomonadati</taxon>
        <taxon>Pseudomonadota</taxon>
        <taxon>Alphaproteobacteria</taxon>
        <taxon>Rhodospirillales</taxon>
        <taxon>Dongiaceae</taxon>
        <taxon>Dongia</taxon>
    </lineage>
</organism>
<evidence type="ECO:0000313" key="4">
    <source>
        <dbReference type="Proteomes" id="UP001230156"/>
    </source>
</evidence>
<comment type="caution">
    <text evidence="3">The sequence shown here is derived from an EMBL/GenBank/DDBJ whole genome shotgun (WGS) entry which is preliminary data.</text>
</comment>
<keyword evidence="4" id="KW-1185">Reference proteome</keyword>
<dbReference type="InterPro" id="IPR052026">
    <property type="entry name" value="ExeA_AAA_ATPase_DNA-bind"/>
</dbReference>
<dbReference type="SMART" id="SM00382">
    <property type="entry name" value="AAA"/>
    <property type="match status" value="1"/>
</dbReference>
<name>A0ABU0YR58_9PROT</name>
<evidence type="ECO:0000256" key="1">
    <source>
        <dbReference type="SAM" id="MobiDB-lite"/>
    </source>
</evidence>
<gene>
    <name evidence="3" type="ORF">Q8A70_21140</name>
</gene>
<feature type="domain" description="AAA+ ATPase" evidence="2">
    <location>
        <begin position="42"/>
        <end position="210"/>
    </location>
</feature>
<dbReference type="EMBL" id="JAUYVI010000006">
    <property type="protein sequence ID" value="MDQ7250210.1"/>
    <property type="molecule type" value="Genomic_DNA"/>
</dbReference>
<dbReference type="Gene3D" id="3.40.50.300">
    <property type="entry name" value="P-loop containing nucleotide triphosphate hydrolases"/>
    <property type="match status" value="1"/>
</dbReference>
<dbReference type="SUPFAM" id="SSF52540">
    <property type="entry name" value="P-loop containing nucleoside triphosphate hydrolases"/>
    <property type="match status" value="1"/>
</dbReference>
<dbReference type="InterPro" id="IPR049945">
    <property type="entry name" value="AAA_22"/>
</dbReference>
<reference evidence="4" key="1">
    <citation type="submission" date="2023-08" db="EMBL/GenBank/DDBJ databases">
        <title>Rhodospirillaceae gen. nov., a novel taxon isolated from the Yangtze River Yuezi River estuary sludge.</title>
        <authorList>
            <person name="Ruan L."/>
        </authorList>
    </citation>
    <scope>NUCLEOTIDE SEQUENCE [LARGE SCALE GENOMIC DNA]</scope>
    <source>
        <strain evidence="4">R-7</strain>
    </source>
</reference>
<protein>
    <submittedName>
        <fullName evidence="3">AAA family ATPase</fullName>
    </submittedName>
</protein>
<dbReference type="InterPro" id="IPR003593">
    <property type="entry name" value="AAA+_ATPase"/>
</dbReference>
<feature type="compositionally biased region" description="Basic and acidic residues" evidence="1">
    <location>
        <begin position="478"/>
        <end position="492"/>
    </location>
</feature>
<sequence length="510" mass="55707">MYEAFFNLKSKPFSLLPDPEFLFLSSRHAIGLSLLEYSLTGQAGFCVITGEIGSGKTTLVRAFLERVSRDFTVGLISNTHQALRDIAAWALAAFGQKATGTHPAETYQELMAYLIAEYGAGRQCILIVDEAQNLSIEVLEELRLLSNINSGKDLLLQVVLVGQPELLDKLKRPELSQFAQRIAISHHLTPLPFSETRRYIQHRVKVAGSDRPLFTEMAMGAIQYFSGGIPRLVNSICDMALVYGFADEQHVIGEDLVFRVVSDRQLSGIAPFAHSVPVDDPSVRAEIMKLASLVAPAEAAAPMGESKERMATIERQVEPSPAVSSPTVPSPETIEAAITAPDAPQREIEPIRTQAMQIPVTAREAAPAGTREPAPITAREGAAPLPPARANPYFFRDQMDDEELLLTVEMNDSSANAHRLVPAAQRATLAVSALGDNEPHLGATWNADAGPERAPNRSRAAEESVEHTVESTPWPSINDRRLDAPIPAKEHGTGTPPRRSWWRRSIGRNS</sequence>
<dbReference type="Proteomes" id="UP001230156">
    <property type="component" value="Unassembled WGS sequence"/>
</dbReference>
<evidence type="ECO:0000313" key="3">
    <source>
        <dbReference type="EMBL" id="MDQ7250210.1"/>
    </source>
</evidence>
<feature type="compositionally biased region" description="Basic and acidic residues" evidence="1">
    <location>
        <begin position="450"/>
        <end position="469"/>
    </location>
</feature>
<feature type="compositionally biased region" description="Basic residues" evidence="1">
    <location>
        <begin position="500"/>
        <end position="510"/>
    </location>
</feature>
<evidence type="ECO:0000259" key="2">
    <source>
        <dbReference type="SMART" id="SM00382"/>
    </source>
</evidence>